<evidence type="ECO:0000256" key="2">
    <source>
        <dbReference type="SAM" id="SignalP"/>
    </source>
</evidence>
<dbReference type="RefSeq" id="WP_185676105.1">
    <property type="nucleotide sequence ID" value="NZ_JACHVB010000035.1"/>
</dbReference>
<comment type="caution">
    <text evidence="3">The sequence shown here is derived from an EMBL/GenBank/DDBJ whole genome shotgun (WGS) entry which is preliminary data.</text>
</comment>
<keyword evidence="1" id="KW-0175">Coiled coil</keyword>
<dbReference type="Proteomes" id="UP000546464">
    <property type="component" value="Unassembled WGS sequence"/>
</dbReference>
<sequence length="297" mass="33038">MMGGKLYATAWLTLMLCWTTAAPAADITPGDTYADMVSALGEPQGYFELADKTLYLYPAGKVTVVNQVVTAVELKTQSELDREAALKAESARQWEAHKQMKQARQQEKGEKLKNDKLSDPAFLSLSSGEQLAFWKRFQRDFPEIGVTEIVTPLAERFAREQEELARAESQLKAQQQKINSLEQRVQDAEKSAQEAELAAARQSAYSNYSAFYGTEYPAYYYPYPQSRVVIVNSDGNTTVIPANPRPYYRRSGVQVNGSIGSVNFRYSSGGSPYYQGGYPGNSTIIVRTPQTPPPQNP</sequence>
<dbReference type="AlphaFoldDB" id="A0A842HFE7"/>
<organism evidence="3 4">
    <name type="scientific">Ruficoccus amylovorans</name>
    <dbReference type="NCBI Taxonomy" id="1804625"/>
    <lineage>
        <taxon>Bacteria</taxon>
        <taxon>Pseudomonadati</taxon>
        <taxon>Verrucomicrobiota</taxon>
        <taxon>Opitutia</taxon>
        <taxon>Puniceicoccales</taxon>
        <taxon>Cerasicoccaceae</taxon>
        <taxon>Ruficoccus</taxon>
    </lineage>
</organism>
<dbReference type="EMBL" id="JACHVB010000035">
    <property type="protein sequence ID" value="MBC2595142.1"/>
    <property type="molecule type" value="Genomic_DNA"/>
</dbReference>
<feature type="chain" id="PRO_5032734466" evidence="2">
    <location>
        <begin position="25"/>
        <end position="297"/>
    </location>
</feature>
<evidence type="ECO:0000256" key="1">
    <source>
        <dbReference type="SAM" id="Coils"/>
    </source>
</evidence>
<name>A0A842HFE7_9BACT</name>
<evidence type="ECO:0000313" key="4">
    <source>
        <dbReference type="Proteomes" id="UP000546464"/>
    </source>
</evidence>
<protein>
    <submittedName>
        <fullName evidence="3">Uncharacterized protein</fullName>
    </submittedName>
</protein>
<feature type="signal peptide" evidence="2">
    <location>
        <begin position="1"/>
        <end position="24"/>
    </location>
</feature>
<evidence type="ECO:0000313" key="3">
    <source>
        <dbReference type="EMBL" id="MBC2595142.1"/>
    </source>
</evidence>
<feature type="coiled-coil region" evidence="1">
    <location>
        <begin position="157"/>
        <end position="198"/>
    </location>
</feature>
<proteinExistence type="predicted"/>
<keyword evidence="2" id="KW-0732">Signal</keyword>
<gene>
    <name evidence="3" type="ORF">H5P28_12815</name>
</gene>
<keyword evidence="4" id="KW-1185">Reference proteome</keyword>
<accession>A0A842HFE7</accession>
<reference evidence="3 4" key="1">
    <citation type="submission" date="2020-07" db="EMBL/GenBank/DDBJ databases">
        <authorList>
            <person name="Feng X."/>
        </authorList>
    </citation>
    <scope>NUCLEOTIDE SEQUENCE [LARGE SCALE GENOMIC DNA]</scope>
    <source>
        <strain evidence="3 4">JCM31066</strain>
    </source>
</reference>